<gene>
    <name evidence="1" type="ORF">H480_06231</name>
</gene>
<dbReference type="AlphaFoldDB" id="R1IG75"/>
<dbReference type="EMBL" id="AOUO01000064">
    <property type="protein sequence ID" value="EOD69434.1"/>
    <property type="molecule type" value="Genomic_DNA"/>
</dbReference>
<evidence type="ECO:0000313" key="1">
    <source>
        <dbReference type="EMBL" id="EOD69434.1"/>
    </source>
</evidence>
<dbReference type="Proteomes" id="UP000014139">
    <property type="component" value="Unassembled WGS sequence"/>
</dbReference>
<accession>R1IG75</accession>
<keyword evidence="2" id="KW-1185">Reference proteome</keyword>
<evidence type="ECO:0000313" key="2">
    <source>
        <dbReference type="Proteomes" id="UP000014139"/>
    </source>
</evidence>
<sequence length="31" mass="3508">WRRTTDALLDIYAQATSAFRNALDLRAEVAV</sequence>
<organism evidence="1 2">
    <name type="scientific">Amycolatopsis vancoresmycina DSM 44592</name>
    <dbReference type="NCBI Taxonomy" id="1292037"/>
    <lineage>
        <taxon>Bacteria</taxon>
        <taxon>Bacillati</taxon>
        <taxon>Actinomycetota</taxon>
        <taxon>Actinomycetes</taxon>
        <taxon>Pseudonocardiales</taxon>
        <taxon>Pseudonocardiaceae</taxon>
        <taxon>Amycolatopsis</taxon>
    </lineage>
</organism>
<proteinExistence type="predicted"/>
<protein>
    <submittedName>
        <fullName evidence="1">Glycosyl transferase</fullName>
    </submittedName>
</protein>
<comment type="caution">
    <text evidence="1">The sequence shown here is derived from an EMBL/GenBank/DDBJ whole genome shotgun (WGS) entry which is preliminary data.</text>
</comment>
<name>R1IG75_9PSEU</name>
<dbReference type="GO" id="GO:0016740">
    <property type="term" value="F:transferase activity"/>
    <property type="evidence" value="ECO:0007669"/>
    <property type="project" value="UniProtKB-KW"/>
</dbReference>
<feature type="non-terminal residue" evidence="1">
    <location>
        <position position="1"/>
    </location>
</feature>
<reference evidence="1 2" key="1">
    <citation type="submission" date="2013-02" db="EMBL/GenBank/DDBJ databases">
        <title>Draft genome sequence of Amycolatopsis vancoresmycina strain DSM 44592T.</title>
        <authorList>
            <person name="Kumar S."/>
            <person name="Kaur N."/>
            <person name="Kaur C."/>
            <person name="Raghava G.P.S."/>
            <person name="Mayilraj S."/>
        </authorList>
    </citation>
    <scope>NUCLEOTIDE SEQUENCE [LARGE SCALE GENOMIC DNA]</scope>
    <source>
        <strain evidence="1 2">DSM 44592</strain>
    </source>
</reference>
<keyword evidence="1" id="KW-0808">Transferase</keyword>